<dbReference type="PRINTS" id="PR00081">
    <property type="entry name" value="GDHRDH"/>
</dbReference>
<sequence>MTTVLITGANRGIGLEFVRHYAGEGAKVHACCRTPEEARDLKAVSGDVTVHALDTTNQGQLDAVANSIEEPVDIVIANAGVYGRSRSEQSFEALSADELNYTLNVNVTGSLKTLQAFLPHVRKGEGKKMVAITSKMGSIEDASGGAVAYRASKTALNMVMSAGAFELKGEGIAVGTLHPGWVRTDMGGPNGNISPEESAKGLAKVIDGLQPADKAAFLDYAGKEIPW</sequence>
<dbReference type="InterPro" id="IPR002347">
    <property type="entry name" value="SDR_fam"/>
</dbReference>
<dbReference type="Gene3D" id="3.40.50.720">
    <property type="entry name" value="NAD(P)-binding Rossmann-like Domain"/>
    <property type="match status" value="1"/>
</dbReference>
<proteinExistence type="predicted"/>
<dbReference type="PANTHER" id="PTHR45458">
    <property type="entry name" value="SHORT-CHAIN DEHYDROGENASE/REDUCTASE SDR"/>
    <property type="match status" value="1"/>
</dbReference>
<name>A0A7Y3RKN2_9PROT</name>
<protein>
    <submittedName>
        <fullName evidence="1">SDR family oxidoreductase</fullName>
    </submittedName>
</protein>
<gene>
    <name evidence="1" type="ORF">HK107_05755</name>
</gene>
<dbReference type="EMBL" id="JABFCX010000002">
    <property type="protein sequence ID" value="NNU15824.1"/>
    <property type="molecule type" value="Genomic_DNA"/>
</dbReference>
<dbReference type="InterPro" id="IPR052184">
    <property type="entry name" value="SDR_enzymes"/>
</dbReference>
<dbReference type="GO" id="GO:0016616">
    <property type="term" value="F:oxidoreductase activity, acting on the CH-OH group of donors, NAD or NADP as acceptor"/>
    <property type="evidence" value="ECO:0007669"/>
    <property type="project" value="TreeGrafter"/>
</dbReference>
<dbReference type="RefSeq" id="WP_173197568.1">
    <property type="nucleotide sequence ID" value="NZ_JABFCX010000002.1"/>
</dbReference>
<dbReference type="InterPro" id="IPR036291">
    <property type="entry name" value="NAD(P)-bd_dom_sf"/>
</dbReference>
<dbReference type="Pfam" id="PF00106">
    <property type="entry name" value="adh_short"/>
    <property type="match status" value="1"/>
</dbReference>
<dbReference type="SUPFAM" id="SSF51735">
    <property type="entry name" value="NAD(P)-binding Rossmann-fold domains"/>
    <property type="match status" value="1"/>
</dbReference>
<keyword evidence="2" id="KW-1185">Reference proteome</keyword>
<dbReference type="CDD" id="cd05325">
    <property type="entry name" value="carb_red_sniffer_like_SDR_c"/>
    <property type="match status" value="1"/>
</dbReference>
<evidence type="ECO:0000313" key="1">
    <source>
        <dbReference type="EMBL" id="NNU15824.1"/>
    </source>
</evidence>
<organism evidence="1 2">
    <name type="scientific">Parvularcula mediterranea</name>
    <dbReference type="NCBI Taxonomy" id="2732508"/>
    <lineage>
        <taxon>Bacteria</taxon>
        <taxon>Pseudomonadati</taxon>
        <taxon>Pseudomonadota</taxon>
        <taxon>Alphaproteobacteria</taxon>
        <taxon>Parvularculales</taxon>
        <taxon>Parvularculaceae</taxon>
        <taxon>Parvularcula</taxon>
    </lineage>
</organism>
<dbReference type="PANTHER" id="PTHR45458:SF1">
    <property type="entry name" value="SHORT CHAIN DEHYDROGENASE"/>
    <property type="match status" value="1"/>
</dbReference>
<reference evidence="1 2" key="1">
    <citation type="submission" date="2020-05" db="EMBL/GenBank/DDBJ databases">
        <title>Parvularcula mediterraneae sp. nov., isolated from polypropylene straw from shallow seawater of the seashore of Laganas in Zakynthos island, Greece.</title>
        <authorList>
            <person name="Szabo I."/>
            <person name="Al-Omari J."/>
            <person name="Rado J."/>
            <person name="Szerdahelyi G.S."/>
        </authorList>
    </citation>
    <scope>NUCLEOTIDE SEQUENCE [LARGE SCALE GENOMIC DNA]</scope>
    <source>
        <strain evidence="1 2">ZS-1/3</strain>
    </source>
</reference>
<accession>A0A7Y3RKN2</accession>
<comment type="caution">
    <text evidence="1">The sequence shown here is derived from an EMBL/GenBank/DDBJ whole genome shotgun (WGS) entry which is preliminary data.</text>
</comment>
<dbReference type="AlphaFoldDB" id="A0A7Y3RKN2"/>
<evidence type="ECO:0000313" key="2">
    <source>
        <dbReference type="Proteomes" id="UP000536835"/>
    </source>
</evidence>
<dbReference type="Proteomes" id="UP000536835">
    <property type="component" value="Unassembled WGS sequence"/>
</dbReference>